<dbReference type="SUPFAM" id="SSF52172">
    <property type="entry name" value="CheY-like"/>
    <property type="match status" value="1"/>
</dbReference>
<gene>
    <name evidence="6" type="ORF">SAMN06295909_0665</name>
</gene>
<dbReference type="PROSITE" id="PS50921">
    <property type="entry name" value="ANTAR"/>
    <property type="match status" value="1"/>
</dbReference>
<evidence type="ECO:0000256" key="4">
    <source>
        <dbReference type="ARBA" id="ARBA00023163"/>
    </source>
</evidence>
<keyword evidence="2" id="KW-0418">Kinase</keyword>
<dbReference type="SMART" id="SM01012">
    <property type="entry name" value="ANTAR"/>
    <property type="match status" value="1"/>
</dbReference>
<evidence type="ECO:0000256" key="2">
    <source>
        <dbReference type="ARBA" id="ARBA00022777"/>
    </source>
</evidence>
<dbReference type="Gene3D" id="3.30.450.40">
    <property type="match status" value="1"/>
</dbReference>
<feature type="domain" description="ANTAR" evidence="5">
    <location>
        <begin position="169"/>
        <end position="230"/>
    </location>
</feature>
<dbReference type="PIRSF" id="PIRSF036625">
    <property type="entry name" value="GAF_ANTAR"/>
    <property type="match status" value="1"/>
</dbReference>
<name>A0ABY1RB34_9MICO</name>
<dbReference type="Pfam" id="PF13185">
    <property type="entry name" value="GAF_2"/>
    <property type="match status" value="1"/>
</dbReference>
<dbReference type="SUPFAM" id="SSF55781">
    <property type="entry name" value="GAF domain-like"/>
    <property type="match status" value="1"/>
</dbReference>
<keyword evidence="4" id="KW-0804">Transcription</keyword>
<dbReference type="InterPro" id="IPR036388">
    <property type="entry name" value="WH-like_DNA-bd_sf"/>
</dbReference>
<organism evidence="6 7">
    <name type="scientific">Plantibacter elymi</name>
    <name type="common">nom. nud.</name>
    <dbReference type="NCBI Taxonomy" id="199708"/>
    <lineage>
        <taxon>Bacteria</taxon>
        <taxon>Bacillati</taxon>
        <taxon>Actinomycetota</taxon>
        <taxon>Actinomycetes</taxon>
        <taxon>Micrococcales</taxon>
        <taxon>Microbacteriaceae</taxon>
        <taxon>Plantibacter</taxon>
    </lineage>
</organism>
<dbReference type="InterPro" id="IPR012074">
    <property type="entry name" value="GAF_ANTAR"/>
</dbReference>
<accession>A0ABY1RB34</accession>
<keyword evidence="1" id="KW-0808">Transferase</keyword>
<dbReference type="SMART" id="SM00065">
    <property type="entry name" value="GAF"/>
    <property type="match status" value="1"/>
</dbReference>
<keyword evidence="3" id="KW-0805">Transcription regulation</keyword>
<protein>
    <submittedName>
        <fullName evidence="6">ANTAR domain-containing protein</fullName>
    </submittedName>
</protein>
<dbReference type="InterPro" id="IPR011006">
    <property type="entry name" value="CheY-like_superfamily"/>
</dbReference>
<sequence>MDDTREARLIETFVTLTDSLVADYDVVDVLQTLVDRAVELFDAAAGAIHLADRDDVLQVVASTSERSEFIGLLQLNAGEGPCIAAVTTGRLVTAESAEELQEHWPRFAAASQERGYAGVHAIPMRLRDTTVGSLNLFRETEGALNGADARAAQALADVATISLLQQRTIENATLAAEQLERALDSRIAIEQAKGYLARAAGVDMDTAFGMIRQYARTRQRRLGDVAAAVAREEVPLDEVTAAGSPGADGA</sequence>
<dbReference type="EMBL" id="FXWJ01000001">
    <property type="protein sequence ID" value="SMQ61941.1"/>
    <property type="molecule type" value="Genomic_DNA"/>
</dbReference>
<evidence type="ECO:0000256" key="3">
    <source>
        <dbReference type="ARBA" id="ARBA00023015"/>
    </source>
</evidence>
<dbReference type="Gene3D" id="1.10.10.10">
    <property type="entry name" value="Winged helix-like DNA-binding domain superfamily/Winged helix DNA-binding domain"/>
    <property type="match status" value="1"/>
</dbReference>
<evidence type="ECO:0000256" key="1">
    <source>
        <dbReference type="ARBA" id="ARBA00022679"/>
    </source>
</evidence>
<dbReference type="InterPro" id="IPR003018">
    <property type="entry name" value="GAF"/>
</dbReference>
<dbReference type="RefSeq" id="WP_086472841.1">
    <property type="nucleotide sequence ID" value="NZ_FXWJ01000001.1"/>
</dbReference>
<evidence type="ECO:0000313" key="7">
    <source>
        <dbReference type="Proteomes" id="UP000194464"/>
    </source>
</evidence>
<dbReference type="Pfam" id="PF03861">
    <property type="entry name" value="ANTAR"/>
    <property type="match status" value="1"/>
</dbReference>
<keyword evidence="7" id="KW-1185">Reference proteome</keyword>
<evidence type="ECO:0000259" key="5">
    <source>
        <dbReference type="PROSITE" id="PS50921"/>
    </source>
</evidence>
<evidence type="ECO:0000313" key="6">
    <source>
        <dbReference type="EMBL" id="SMQ61941.1"/>
    </source>
</evidence>
<dbReference type="Proteomes" id="UP000194464">
    <property type="component" value="Unassembled WGS sequence"/>
</dbReference>
<dbReference type="InterPro" id="IPR029016">
    <property type="entry name" value="GAF-like_dom_sf"/>
</dbReference>
<proteinExistence type="predicted"/>
<comment type="caution">
    <text evidence="6">The sequence shown here is derived from an EMBL/GenBank/DDBJ whole genome shotgun (WGS) entry which is preliminary data.</text>
</comment>
<dbReference type="InterPro" id="IPR005561">
    <property type="entry name" value="ANTAR"/>
</dbReference>
<reference evidence="6 7" key="1">
    <citation type="submission" date="2017-04" db="EMBL/GenBank/DDBJ databases">
        <authorList>
            <person name="Varghese N."/>
            <person name="Submissions S."/>
        </authorList>
    </citation>
    <scope>NUCLEOTIDE SEQUENCE [LARGE SCALE GENOMIC DNA]</scope>
    <source>
        <strain evidence="6 7">VKM Ac-1784</strain>
    </source>
</reference>